<accession>A0A239NNF8</accession>
<dbReference type="OrthoDB" id="9795084at2"/>
<organism evidence="5 6">
    <name type="scientific">Actinacidiphila glaucinigra</name>
    <dbReference type="NCBI Taxonomy" id="235986"/>
    <lineage>
        <taxon>Bacteria</taxon>
        <taxon>Bacillati</taxon>
        <taxon>Actinomycetota</taxon>
        <taxon>Actinomycetes</taxon>
        <taxon>Kitasatosporales</taxon>
        <taxon>Streptomycetaceae</taxon>
        <taxon>Actinacidiphila</taxon>
    </lineage>
</organism>
<dbReference type="InterPro" id="IPR006164">
    <property type="entry name" value="DNA_bd_Ku70/Ku80"/>
</dbReference>
<comment type="similarity">
    <text evidence="3">Belongs to the prokaryotic Ku family.</text>
</comment>
<protein>
    <recommendedName>
        <fullName evidence="3">Non-homologous end joining protein Ku</fullName>
    </recommendedName>
</protein>
<dbReference type="HAMAP" id="MF_01875">
    <property type="entry name" value="Prokaryotic_Ku"/>
    <property type="match status" value="1"/>
</dbReference>
<evidence type="ECO:0000256" key="3">
    <source>
        <dbReference type="HAMAP-Rule" id="MF_01875"/>
    </source>
</evidence>
<dbReference type="PANTHER" id="PTHR41251:SF1">
    <property type="entry name" value="NON-HOMOLOGOUS END JOINING PROTEIN KU"/>
    <property type="match status" value="1"/>
</dbReference>
<keyword evidence="2 3" id="KW-0233">DNA recombination</keyword>
<evidence type="ECO:0000256" key="1">
    <source>
        <dbReference type="ARBA" id="ARBA00023125"/>
    </source>
</evidence>
<dbReference type="PIRSF" id="PIRSF006493">
    <property type="entry name" value="Prok_Ku"/>
    <property type="match status" value="1"/>
</dbReference>
<dbReference type="Gene3D" id="2.40.290.10">
    <property type="match status" value="1"/>
</dbReference>
<dbReference type="SMART" id="SM00559">
    <property type="entry name" value="Ku78"/>
    <property type="match status" value="1"/>
</dbReference>
<keyword evidence="6" id="KW-1185">Reference proteome</keyword>
<feature type="domain" description="Ku" evidence="4">
    <location>
        <begin position="52"/>
        <end position="182"/>
    </location>
</feature>
<dbReference type="RefSeq" id="WP_089228963.1">
    <property type="nucleotide sequence ID" value="NZ_FZOF01000040.1"/>
</dbReference>
<reference evidence="5 6" key="1">
    <citation type="submission" date="2017-06" db="EMBL/GenBank/DDBJ databases">
        <authorList>
            <person name="Kim H.J."/>
            <person name="Triplett B.A."/>
        </authorList>
    </citation>
    <scope>NUCLEOTIDE SEQUENCE [LARGE SCALE GENOMIC DNA]</scope>
    <source>
        <strain evidence="5 6">CGMCC 4.1858</strain>
    </source>
</reference>
<evidence type="ECO:0000313" key="5">
    <source>
        <dbReference type="EMBL" id="SNT55983.1"/>
    </source>
</evidence>
<dbReference type="Pfam" id="PF02735">
    <property type="entry name" value="Ku"/>
    <property type="match status" value="1"/>
</dbReference>
<gene>
    <name evidence="3" type="primary">ku</name>
    <name evidence="5" type="ORF">SAMN05216252_14054</name>
</gene>
<keyword evidence="3" id="KW-0227">DNA damage</keyword>
<comment type="function">
    <text evidence="3">With LigD forms a non-homologous end joining (NHEJ) DNA repair enzyme, which repairs dsDNA breaks with reduced fidelity. Binds linear dsDNA with 5'- and 3'- overhangs but not closed circular dsDNA nor ssDNA. Recruits and stimulates the ligase activity of LigD.</text>
</comment>
<proteinExistence type="inferred from homology"/>
<dbReference type="SUPFAM" id="SSF100939">
    <property type="entry name" value="SPOC domain-like"/>
    <property type="match status" value="1"/>
</dbReference>
<dbReference type="GO" id="GO:0003690">
    <property type="term" value="F:double-stranded DNA binding"/>
    <property type="evidence" value="ECO:0007669"/>
    <property type="project" value="UniProtKB-UniRule"/>
</dbReference>
<evidence type="ECO:0000256" key="2">
    <source>
        <dbReference type="ARBA" id="ARBA00023172"/>
    </source>
</evidence>
<evidence type="ECO:0000313" key="6">
    <source>
        <dbReference type="Proteomes" id="UP000198280"/>
    </source>
</evidence>
<evidence type="ECO:0000259" key="4">
    <source>
        <dbReference type="SMART" id="SM00559"/>
    </source>
</evidence>
<name>A0A239NNF8_9ACTN</name>
<keyword evidence="1 3" id="KW-0238">DNA-binding</keyword>
<dbReference type="NCBIfam" id="TIGR02772">
    <property type="entry name" value="Ku_bact"/>
    <property type="match status" value="1"/>
</dbReference>
<dbReference type="PANTHER" id="PTHR41251">
    <property type="entry name" value="NON-HOMOLOGOUS END JOINING PROTEIN KU"/>
    <property type="match status" value="1"/>
</dbReference>
<keyword evidence="3" id="KW-0234">DNA repair</keyword>
<dbReference type="InterPro" id="IPR016194">
    <property type="entry name" value="SPOC-like_C_dom_sf"/>
</dbReference>
<dbReference type="GO" id="GO:0006303">
    <property type="term" value="P:double-strand break repair via nonhomologous end joining"/>
    <property type="evidence" value="ECO:0007669"/>
    <property type="project" value="UniProtKB-UniRule"/>
</dbReference>
<dbReference type="GO" id="GO:0006310">
    <property type="term" value="P:DNA recombination"/>
    <property type="evidence" value="ECO:0007669"/>
    <property type="project" value="UniProtKB-KW"/>
</dbReference>
<dbReference type="AlphaFoldDB" id="A0A239NNF8"/>
<dbReference type="InterPro" id="IPR009187">
    <property type="entry name" value="Prok_Ku"/>
</dbReference>
<dbReference type="Proteomes" id="UP000198280">
    <property type="component" value="Unassembled WGS sequence"/>
</dbReference>
<sequence length="256" mass="28261">MRAIWTGYVTFGLVSLPVHLYSATDEHGTGFHQVHAPDGSRIKHRRVCESEDVEVPQSEIARGWERPDGRTVVLLDEDLAALPLPTKRTMDVLGFVDERDVDPVLYAKPYWVGAAGEQGQRPYALLVEALARRGRVAVAKVTLRTRERLAVLRPRHGMLVLHTLLWPEEIREPGDLSSPAPVTERELELAELLMNQLAGVEIAGLHDEYAAALEQLAVAKMTGGEVEELEEPVPAVDLMAALEASIRTASKARSDE</sequence>
<dbReference type="EMBL" id="FZOF01000040">
    <property type="protein sequence ID" value="SNT55983.1"/>
    <property type="molecule type" value="Genomic_DNA"/>
</dbReference>
<comment type="subunit">
    <text evidence="3">Homodimer. Interacts with LigD.</text>
</comment>